<protein>
    <recommendedName>
        <fullName evidence="8">LuxR family transcriptional regulator</fullName>
    </recommendedName>
</protein>
<proteinExistence type="predicted"/>
<evidence type="ECO:0000259" key="4">
    <source>
        <dbReference type="PROSITE" id="PS50043"/>
    </source>
</evidence>
<dbReference type="InterPro" id="IPR000792">
    <property type="entry name" value="Tscrpt_reg_LuxR_C"/>
</dbReference>
<dbReference type="InterPro" id="IPR058245">
    <property type="entry name" value="NreC/VraR/RcsB-like_REC"/>
</dbReference>
<comment type="caution">
    <text evidence="6">The sequence shown here is derived from an EMBL/GenBank/DDBJ whole genome shotgun (WGS) entry which is preliminary data.</text>
</comment>
<dbReference type="GO" id="GO:0003677">
    <property type="term" value="F:DNA binding"/>
    <property type="evidence" value="ECO:0007669"/>
    <property type="project" value="UniProtKB-KW"/>
</dbReference>
<evidence type="ECO:0000313" key="7">
    <source>
        <dbReference type="Proteomes" id="UP000054172"/>
    </source>
</evidence>
<dbReference type="InterPro" id="IPR039420">
    <property type="entry name" value="WalR-like"/>
</dbReference>
<feature type="modified residue" description="4-aspartylphosphate" evidence="3">
    <location>
        <position position="57"/>
    </location>
</feature>
<dbReference type="SMART" id="SM00448">
    <property type="entry name" value="REC"/>
    <property type="match status" value="1"/>
</dbReference>
<evidence type="ECO:0000256" key="2">
    <source>
        <dbReference type="ARBA" id="ARBA00023125"/>
    </source>
</evidence>
<evidence type="ECO:0008006" key="8">
    <source>
        <dbReference type="Google" id="ProtNLM"/>
    </source>
</evidence>
<dbReference type="Gene3D" id="3.40.50.2300">
    <property type="match status" value="1"/>
</dbReference>
<keyword evidence="7" id="KW-1185">Reference proteome</keyword>
<dbReference type="AlphaFoldDB" id="A0A0Q4AWR2"/>
<keyword evidence="1 3" id="KW-0597">Phosphoprotein</keyword>
<evidence type="ECO:0000256" key="3">
    <source>
        <dbReference type="PROSITE-ProRule" id="PRU00169"/>
    </source>
</evidence>
<sequence length="226" mass="25146">MSTKLVIVDDHAMYRVGAVAMLRTEMPEIEVVGDFGSGQALIDALQGGLEADVALVDVVMPGMSGVQLAGYLLKNYPDMAILMISSEATPDIATELIELGVHGYTNKTAPKEDMVMAIRTVLQGETYFGRRLPDLIYETYMAQREAAKHQHHKLFSKPKASVEFSPRELEVIKLLCSGKTVAETAEQLNYSMRTIENYKSEMLKRLGYKSVVELLRYALQQGLIRV</sequence>
<dbReference type="CDD" id="cd17535">
    <property type="entry name" value="REC_NarL-like"/>
    <property type="match status" value="1"/>
</dbReference>
<dbReference type="InterPro" id="IPR011006">
    <property type="entry name" value="CheY-like_superfamily"/>
</dbReference>
<dbReference type="EMBL" id="LIIK01000049">
    <property type="protein sequence ID" value="KQM08291.1"/>
    <property type="molecule type" value="Genomic_DNA"/>
</dbReference>
<dbReference type="Proteomes" id="UP000054172">
    <property type="component" value="Unassembled WGS sequence"/>
</dbReference>
<organism evidence="6 7">
    <name type="scientific">Candidatus [Bacteroides] periocalifornicus</name>
    <dbReference type="NCBI Taxonomy" id="1702214"/>
    <lineage>
        <taxon>Bacteria</taxon>
        <taxon>Pseudomonadati</taxon>
        <taxon>Bacteroidota</taxon>
    </lineage>
</organism>
<dbReference type="SMART" id="SM00421">
    <property type="entry name" value="HTH_LUXR"/>
    <property type="match status" value="1"/>
</dbReference>
<dbReference type="Pfam" id="PF00196">
    <property type="entry name" value="GerE"/>
    <property type="match status" value="1"/>
</dbReference>
<dbReference type="Pfam" id="PF00072">
    <property type="entry name" value="Response_reg"/>
    <property type="match status" value="1"/>
</dbReference>
<dbReference type="SUPFAM" id="SSF46894">
    <property type="entry name" value="C-terminal effector domain of the bipartite response regulators"/>
    <property type="match status" value="1"/>
</dbReference>
<dbReference type="PATRIC" id="fig|1702214.3.peg.1599"/>
<accession>A0A0Q4AWR2</accession>
<gene>
    <name evidence="6" type="ORF">AL399_08180</name>
</gene>
<feature type="domain" description="HTH luxR-type" evidence="4">
    <location>
        <begin position="157"/>
        <end position="222"/>
    </location>
</feature>
<dbReference type="GO" id="GO:0000160">
    <property type="term" value="P:phosphorelay signal transduction system"/>
    <property type="evidence" value="ECO:0007669"/>
    <property type="project" value="InterPro"/>
</dbReference>
<dbReference type="PROSITE" id="PS50110">
    <property type="entry name" value="RESPONSE_REGULATORY"/>
    <property type="match status" value="1"/>
</dbReference>
<dbReference type="InterPro" id="IPR016032">
    <property type="entry name" value="Sig_transdc_resp-reg_C-effctor"/>
</dbReference>
<dbReference type="STRING" id="1702214.AL399_08180"/>
<dbReference type="PANTHER" id="PTHR43214:SF17">
    <property type="entry name" value="TRANSCRIPTIONAL REGULATORY PROTEIN RCSB"/>
    <property type="match status" value="1"/>
</dbReference>
<keyword evidence="2" id="KW-0238">DNA-binding</keyword>
<dbReference type="PROSITE" id="PS50043">
    <property type="entry name" value="HTH_LUXR_2"/>
    <property type="match status" value="1"/>
</dbReference>
<evidence type="ECO:0000259" key="5">
    <source>
        <dbReference type="PROSITE" id="PS50110"/>
    </source>
</evidence>
<dbReference type="SUPFAM" id="SSF52172">
    <property type="entry name" value="CheY-like"/>
    <property type="match status" value="1"/>
</dbReference>
<name>A0A0Q4AWR2_9BACT</name>
<dbReference type="PANTHER" id="PTHR43214">
    <property type="entry name" value="TWO-COMPONENT RESPONSE REGULATOR"/>
    <property type="match status" value="1"/>
</dbReference>
<evidence type="ECO:0000313" key="6">
    <source>
        <dbReference type="EMBL" id="KQM08291.1"/>
    </source>
</evidence>
<evidence type="ECO:0000256" key="1">
    <source>
        <dbReference type="ARBA" id="ARBA00022553"/>
    </source>
</evidence>
<reference evidence="6" key="1">
    <citation type="submission" date="2015-08" db="EMBL/GenBank/DDBJ databases">
        <title>Candidatus Bacteriodes Periocalifornicus.</title>
        <authorList>
            <person name="McLean J.S."/>
            <person name="Kelley S."/>
        </authorList>
    </citation>
    <scope>NUCLEOTIDE SEQUENCE [LARGE SCALE GENOMIC DNA]</scope>
    <source>
        <strain evidence="6">12B</strain>
    </source>
</reference>
<dbReference type="GO" id="GO:0006355">
    <property type="term" value="P:regulation of DNA-templated transcription"/>
    <property type="evidence" value="ECO:0007669"/>
    <property type="project" value="InterPro"/>
</dbReference>
<dbReference type="PRINTS" id="PR00038">
    <property type="entry name" value="HTHLUXR"/>
</dbReference>
<dbReference type="CDD" id="cd06170">
    <property type="entry name" value="LuxR_C_like"/>
    <property type="match status" value="1"/>
</dbReference>
<dbReference type="InterPro" id="IPR001789">
    <property type="entry name" value="Sig_transdc_resp-reg_receiver"/>
</dbReference>
<feature type="domain" description="Response regulatory" evidence="5">
    <location>
        <begin position="4"/>
        <end position="122"/>
    </location>
</feature>